<evidence type="ECO:0000259" key="9">
    <source>
        <dbReference type="Pfam" id="PF21263"/>
    </source>
</evidence>
<dbReference type="Gene3D" id="1.20.140.10">
    <property type="entry name" value="Butyryl-CoA Dehydrogenase, subunit A, domain 3"/>
    <property type="match status" value="2"/>
</dbReference>
<dbReference type="SUPFAM" id="SSF47203">
    <property type="entry name" value="Acyl-CoA dehydrogenase C-terminal domain-like"/>
    <property type="match status" value="1"/>
</dbReference>
<keyword evidence="5" id="KW-0560">Oxidoreductase</keyword>
<evidence type="ECO:0000256" key="4">
    <source>
        <dbReference type="ARBA" id="ARBA00022827"/>
    </source>
</evidence>
<dbReference type="FunFam" id="2.40.110.10:FF:000006">
    <property type="entry name" value="very long-chain specific acyl-CoA dehydrogenase, mitochondrial"/>
    <property type="match status" value="1"/>
</dbReference>
<dbReference type="Gene3D" id="1.10.540.10">
    <property type="entry name" value="Acyl-CoA dehydrogenase/oxidase, N-terminal domain"/>
    <property type="match status" value="1"/>
</dbReference>
<evidence type="ECO:0000256" key="1">
    <source>
        <dbReference type="ARBA" id="ARBA00001974"/>
    </source>
</evidence>
<evidence type="ECO:0000259" key="6">
    <source>
        <dbReference type="Pfam" id="PF00441"/>
    </source>
</evidence>
<name>A0A936ZXE0_9FLAO</name>
<comment type="cofactor">
    <cofactor evidence="1 5">
        <name>FAD</name>
        <dbReference type="ChEBI" id="CHEBI:57692"/>
    </cofactor>
</comment>
<evidence type="ECO:0000313" key="10">
    <source>
        <dbReference type="EMBL" id="MBL0684006.1"/>
    </source>
</evidence>
<dbReference type="SUPFAM" id="SSF56645">
    <property type="entry name" value="Acyl-CoA dehydrogenase NM domain-like"/>
    <property type="match status" value="1"/>
</dbReference>
<dbReference type="InterPro" id="IPR009100">
    <property type="entry name" value="AcylCoA_DH/oxidase_NM_dom_sf"/>
</dbReference>
<dbReference type="InterPro" id="IPR049426">
    <property type="entry name" value="Acyl-CoA-dh-like_C"/>
</dbReference>
<dbReference type="Pfam" id="PF00441">
    <property type="entry name" value="Acyl-CoA_dh_1"/>
    <property type="match status" value="1"/>
</dbReference>
<dbReference type="Gene3D" id="2.40.110.10">
    <property type="entry name" value="Butyryl-CoA Dehydrogenase, subunit A, domain 2"/>
    <property type="match status" value="1"/>
</dbReference>
<dbReference type="Pfam" id="PF21263">
    <property type="entry name" value="Acyl-CoA-dh_C"/>
    <property type="match status" value="1"/>
</dbReference>
<dbReference type="InterPro" id="IPR009075">
    <property type="entry name" value="AcylCo_DH/oxidase_C"/>
</dbReference>
<evidence type="ECO:0000256" key="3">
    <source>
        <dbReference type="ARBA" id="ARBA00022630"/>
    </source>
</evidence>
<accession>A0A936ZXE0</accession>
<dbReference type="InterPro" id="IPR006089">
    <property type="entry name" value="Acyl-CoA_DH_CS"/>
</dbReference>
<evidence type="ECO:0000259" key="7">
    <source>
        <dbReference type="Pfam" id="PF02770"/>
    </source>
</evidence>
<dbReference type="Pfam" id="PF02771">
    <property type="entry name" value="Acyl-CoA_dh_N"/>
    <property type="match status" value="1"/>
</dbReference>
<comment type="caution">
    <text evidence="10">The sequence shown here is derived from an EMBL/GenBank/DDBJ whole genome shotgun (WGS) entry which is preliminary data.</text>
</comment>
<dbReference type="InterPro" id="IPR037069">
    <property type="entry name" value="AcylCoA_DH/ox_N_sf"/>
</dbReference>
<feature type="domain" description="Acyl-CoA dehydrogenase-like C-terminal" evidence="9">
    <location>
        <begin position="465"/>
        <end position="563"/>
    </location>
</feature>
<evidence type="ECO:0000256" key="5">
    <source>
        <dbReference type="RuleBase" id="RU362125"/>
    </source>
</evidence>
<dbReference type="RefSeq" id="WP_201919528.1">
    <property type="nucleotide sequence ID" value="NZ_BAABAX010000005.1"/>
</dbReference>
<feature type="domain" description="Acyl-CoA dehydrogenase/oxidase C-terminal" evidence="6">
    <location>
        <begin position="252"/>
        <end position="415"/>
    </location>
</feature>
<dbReference type="AlphaFoldDB" id="A0A936ZXE0"/>
<dbReference type="GO" id="GO:0003995">
    <property type="term" value="F:acyl-CoA dehydrogenase activity"/>
    <property type="evidence" value="ECO:0007669"/>
    <property type="project" value="InterPro"/>
</dbReference>
<dbReference type="InterPro" id="IPR013786">
    <property type="entry name" value="AcylCoA_DH/ox_N"/>
</dbReference>
<reference evidence="10" key="1">
    <citation type="submission" date="2021-01" db="EMBL/GenBank/DDBJ databases">
        <authorList>
            <person name="Zhong Y.L."/>
        </authorList>
    </citation>
    <scope>NUCLEOTIDE SEQUENCE</scope>
    <source>
        <strain evidence="10">KCTC 23302</strain>
    </source>
</reference>
<dbReference type="InterPro" id="IPR036250">
    <property type="entry name" value="AcylCo_DH-like_C"/>
</dbReference>
<dbReference type="InterPro" id="IPR006091">
    <property type="entry name" value="Acyl-CoA_Oxase/DH_mid-dom"/>
</dbReference>
<evidence type="ECO:0000259" key="8">
    <source>
        <dbReference type="Pfam" id="PF02771"/>
    </source>
</evidence>
<dbReference type="EMBL" id="JAERQJ010000003">
    <property type="protein sequence ID" value="MBL0684006.1"/>
    <property type="molecule type" value="Genomic_DNA"/>
</dbReference>
<dbReference type="PANTHER" id="PTHR43884">
    <property type="entry name" value="ACYL-COA DEHYDROGENASE"/>
    <property type="match status" value="1"/>
</dbReference>
<feature type="domain" description="Acyl-CoA oxidase/dehydrogenase middle" evidence="7">
    <location>
        <begin position="148"/>
        <end position="240"/>
    </location>
</feature>
<keyword evidence="11" id="KW-1185">Reference proteome</keyword>
<dbReference type="PANTHER" id="PTHR43884:SF12">
    <property type="entry name" value="ISOVALERYL-COA DEHYDROGENASE, MITOCHONDRIAL-RELATED"/>
    <property type="match status" value="1"/>
</dbReference>
<feature type="domain" description="Acyl-CoA dehydrogenase/oxidase N-terminal" evidence="8">
    <location>
        <begin position="30"/>
        <end position="142"/>
    </location>
</feature>
<sequence>MESKLKTIRGGEFLIKTSAPDSIFTPEEYTEEHIMLREAIRDFINKEIEPLKETFDSKEGIAVTPKILEKLGQLGFLAISAPESIGGMGCDIKTDLAASEIMSESFSFSQTLGVQRGLGVNTILFYGSKAQKEKYLDDILVGKLKCSYCLTEPGAGSDANSGKTKAVLSEDGKHYILNGQKMWITNAGFADIFSVFCKIEDDENLSCLIVEKEWGVKLGVEENKLGIHGSSTRQVFFEDVKVPVENLLGERNKGFKIAMNALNMGRLMIGIAGSAIGKRAFRLGVQYANQRIQFKKPISSFGAIQEKIAKMATKIYAIESGWNRLAGDMDNLYDEFISEGTPPLKAKQQVAQEFAAECSMIKVFGSEIEQFVVDEALQMHGGMGFSGESEISIHYRNIRGNRIYEGTNEINRLVIPGTIMKYALKGKLPLMESAMQAFQDLQSGNLKPADSTKSFDEFAVEFLDNCKKSAILVSGQAMQKFQQAIQEEQEVLSRLADIITQVYILEGVLLRTSKCKGQNQKIREAICTTFMHDVADSIKVATKEVIFATAEGDMAVISLKAINKLIQLPMHNIIAERRTIATHFIQENEYKI</sequence>
<organism evidence="10 11">
    <name type="scientific">Aquimarina mytili</name>
    <dbReference type="NCBI Taxonomy" id="874423"/>
    <lineage>
        <taxon>Bacteria</taxon>
        <taxon>Pseudomonadati</taxon>
        <taxon>Bacteroidota</taxon>
        <taxon>Flavobacteriia</taxon>
        <taxon>Flavobacteriales</taxon>
        <taxon>Flavobacteriaceae</taxon>
        <taxon>Aquimarina</taxon>
    </lineage>
</organism>
<dbReference type="GO" id="GO:0050660">
    <property type="term" value="F:flavin adenine dinucleotide binding"/>
    <property type="evidence" value="ECO:0007669"/>
    <property type="project" value="InterPro"/>
</dbReference>
<evidence type="ECO:0000313" key="11">
    <source>
        <dbReference type="Proteomes" id="UP000651057"/>
    </source>
</evidence>
<comment type="similarity">
    <text evidence="2 5">Belongs to the acyl-CoA dehydrogenase family.</text>
</comment>
<keyword evidence="4 5" id="KW-0274">FAD</keyword>
<evidence type="ECO:0000256" key="2">
    <source>
        <dbReference type="ARBA" id="ARBA00009347"/>
    </source>
</evidence>
<protein>
    <submittedName>
        <fullName evidence="10">Acyl-CoA dehydrogenase family protein</fullName>
    </submittedName>
</protein>
<keyword evidence="3 5" id="KW-0285">Flavoprotein</keyword>
<proteinExistence type="inferred from homology"/>
<gene>
    <name evidence="10" type="ORF">JJQ60_10790</name>
</gene>
<dbReference type="Proteomes" id="UP000651057">
    <property type="component" value="Unassembled WGS sequence"/>
</dbReference>
<dbReference type="PROSITE" id="PS00072">
    <property type="entry name" value="ACYL_COA_DH_1"/>
    <property type="match status" value="1"/>
</dbReference>
<dbReference type="Pfam" id="PF02770">
    <property type="entry name" value="Acyl-CoA_dh_M"/>
    <property type="match status" value="1"/>
</dbReference>
<dbReference type="InterPro" id="IPR046373">
    <property type="entry name" value="Acyl-CoA_Oxase/DH_mid-dom_sf"/>
</dbReference>